<proteinExistence type="inferred from homology"/>
<accession>A0A1I0QPL3</accession>
<dbReference type="OrthoDB" id="9785707at2"/>
<dbReference type="InterPro" id="IPR036390">
    <property type="entry name" value="WH_DNA-bd_sf"/>
</dbReference>
<comment type="similarity">
    <text evidence="1">Belongs to the DprA/Smf family.</text>
</comment>
<gene>
    <name evidence="4" type="ORF">SAMN05216290_2529</name>
</gene>
<dbReference type="GeneID" id="99987223"/>
<evidence type="ECO:0000259" key="3">
    <source>
        <dbReference type="Pfam" id="PF17782"/>
    </source>
</evidence>
<protein>
    <submittedName>
        <fullName evidence="4">DNA processing protein</fullName>
    </submittedName>
</protein>
<evidence type="ECO:0000256" key="1">
    <source>
        <dbReference type="ARBA" id="ARBA00006525"/>
    </source>
</evidence>
<dbReference type="Gene3D" id="1.10.10.10">
    <property type="entry name" value="Winged helix-like DNA-binding domain superfamily/Winged helix DNA-binding domain"/>
    <property type="match status" value="1"/>
</dbReference>
<dbReference type="InterPro" id="IPR036388">
    <property type="entry name" value="WH-like_DNA-bd_sf"/>
</dbReference>
<feature type="domain" description="Smf/DprA SLOG" evidence="2">
    <location>
        <begin position="82"/>
        <end position="290"/>
    </location>
</feature>
<dbReference type="NCBIfam" id="TIGR00732">
    <property type="entry name" value="dprA"/>
    <property type="match status" value="1"/>
</dbReference>
<dbReference type="Pfam" id="PF02481">
    <property type="entry name" value="DNA_processg_A"/>
    <property type="match status" value="1"/>
</dbReference>
<dbReference type="Pfam" id="PF17782">
    <property type="entry name" value="WHD_DprA"/>
    <property type="match status" value="1"/>
</dbReference>
<dbReference type="InterPro" id="IPR041614">
    <property type="entry name" value="DprA_WH"/>
</dbReference>
<feature type="domain" description="DprA winged helix" evidence="3">
    <location>
        <begin position="306"/>
        <end position="363"/>
    </location>
</feature>
<dbReference type="GO" id="GO:0009294">
    <property type="term" value="P:DNA-mediated transformation"/>
    <property type="evidence" value="ECO:0007669"/>
    <property type="project" value="InterPro"/>
</dbReference>
<dbReference type="InterPro" id="IPR010994">
    <property type="entry name" value="RuvA_2-like"/>
</dbReference>
<dbReference type="PANTHER" id="PTHR43022">
    <property type="entry name" value="PROTEIN SMF"/>
    <property type="match status" value="1"/>
</dbReference>
<dbReference type="Pfam" id="PF14520">
    <property type="entry name" value="HHH_5"/>
    <property type="match status" value="1"/>
</dbReference>
<dbReference type="SUPFAM" id="SSF47781">
    <property type="entry name" value="RuvA domain 2-like"/>
    <property type="match status" value="1"/>
</dbReference>
<sequence>MTEEKRYQIALSLVPKIGPVLSKQLINYFGSAETIFKTTKGKLSKVPGLGEKLASALSNQTTIFEATDKVIADSEKRQIAIHFYKDASYPKRLLRVNDAPIILYSKGNTQLNAEKIIGIVGTRKATQYGSHCTEQIVADAKASDVTIVSGLAYGIDVKAHRAALQSDLPTLGVLACGLDHVYPTAHKNTAFDMQQNGGLVSEYPVGTKADARFFPARNRIIAALSDALIVVEAAKKGGALISANIAHSYDKAVFAVPGELGKTYSEGCNQLIQSLKARIYTCFNDVIEELNWDLQEESKARDLKKQLAELEGQELKVVEILLENNKELAIDDLSWQSQIPLSQLASVLLQLEFKGLVKPFPGKKYRLG</sequence>
<organism evidence="4 5">
    <name type="scientific">Roseivirga pacifica</name>
    <dbReference type="NCBI Taxonomy" id="1267423"/>
    <lineage>
        <taxon>Bacteria</taxon>
        <taxon>Pseudomonadati</taxon>
        <taxon>Bacteroidota</taxon>
        <taxon>Cytophagia</taxon>
        <taxon>Cytophagales</taxon>
        <taxon>Roseivirgaceae</taxon>
        <taxon>Roseivirga</taxon>
    </lineage>
</organism>
<evidence type="ECO:0000313" key="5">
    <source>
        <dbReference type="Proteomes" id="UP000199437"/>
    </source>
</evidence>
<dbReference type="SUPFAM" id="SSF46785">
    <property type="entry name" value="Winged helix' DNA-binding domain"/>
    <property type="match status" value="1"/>
</dbReference>
<evidence type="ECO:0000313" key="4">
    <source>
        <dbReference type="EMBL" id="SEW29126.1"/>
    </source>
</evidence>
<name>A0A1I0QPL3_9BACT</name>
<dbReference type="InterPro" id="IPR003488">
    <property type="entry name" value="DprA"/>
</dbReference>
<dbReference type="STRING" id="1267423.SAMN05216290_2529"/>
<reference evidence="5" key="1">
    <citation type="submission" date="2016-10" db="EMBL/GenBank/DDBJ databases">
        <authorList>
            <person name="Varghese N."/>
            <person name="Submissions S."/>
        </authorList>
    </citation>
    <scope>NUCLEOTIDE SEQUENCE [LARGE SCALE GENOMIC DNA]</scope>
    <source>
        <strain evidence="5">CGMCC 1.12402</strain>
    </source>
</reference>
<dbReference type="AlphaFoldDB" id="A0A1I0QPL3"/>
<evidence type="ECO:0000259" key="2">
    <source>
        <dbReference type="Pfam" id="PF02481"/>
    </source>
</evidence>
<dbReference type="Proteomes" id="UP000199437">
    <property type="component" value="Unassembled WGS sequence"/>
</dbReference>
<dbReference type="RefSeq" id="WP_090258929.1">
    <property type="nucleotide sequence ID" value="NZ_FOIR01000002.1"/>
</dbReference>
<dbReference type="EMBL" id="FOIR01000002">
    <property type="protein sequence ID" value="SEW29126.1"/>
    <property type="molecule type" value="Genomic_DNA"/>
</dbReference>
<dbReference type="SUPFAM" id="SSF102405">
    <property type="entry name" value="MCP/YpsA-like"/>
    <property type="match status" value="1"/>
</dbReference>
<dbReference type="Gene3D" id="3.40.50.450">
    <property type="match status" value="1"/>
</dbReference>
<dbReference type="PANTHER" id="PTHR43022:SF1">
    <property type="entry name" value="PROTEIN SMF"/>
    <property type="match status" value="1"/>
</dbReference>
<keyword evidence="5" id="KW-1185">Reference proteome</keyword>
<dbReference type="InterPro" id="IPR057666">
    <property type="entry name" value="DrpA_SLOG"/>
</dbReference>